<evidence type="ECO:0000259" key="2">
    <source>
        <dbReference type="Pfam" id="PF06985"/>
    </source>
</evidence>
<name>A0A6A5RJ53_9PLEO</name>
<feature type="compositionally biased region" description="Polar residues" evidence="1">
    <location>
        <begin position="74"/>
        <end position="88"/>
    </location>
</feature>
<dbReference type="RefSeq" id="XP_033448094.1">
    <property type="nucleotide sequence ID" value="XM_033587685.1"/>
</dbReference>
<dbReference type="EMBL" id="ML978970">
    <property type="protein sequence ID" value="KAF1927842.1"/>
    <property type="molecule type" value="Genomic_DNA"/>
</dbReference>
<protein>
    <submittedName>
        <fullName evidence="3">HET-domain-containing protein</fullName>
    </submittedName>
</protein>
<dbReference type="AlphaFoldDB" id="A0A6A5RJ53"/>
<proteinExistence type="predicted"/>
<feature type="compositionally biased region" description="Low complexity" evidence="1">
    <location>
        <begin position="89"/>
        <end position="99"/>
    </location>
</feature>
<keyword evidence="4" id="KW-1185">Reference proteome</keyword>
<dbReference type="InterPro" id="IPR010730">
    <property type="entry name" value="HET"/>
</dbReference>
<reference evidence="3" key="1">
    <citation type="journal article" date="2020" name="Stud. Mycol.">
        <title>101 Dothideomycetes genomes: a test case for predicting lifestyles and emergence of pathogens.</title>
        <authorList>
            <person name="Haridas S."/>
            <person name="Albert R."/>
            <person name="Binder M."/>
            <person name="Bloem J."/>
            <person name="Labutti K."/>
            <person name="Salamov A."/>
            <person name="Andreopoulos B."/>
            <person name="Baker S."/>
            <person name="Barry K."/>
            <person name="Bills G."/>
            <person name="Bluhm B."/>
            <person name="Cannon C."/>
            <person name="Castanera R."/>
            <person name="Culley D."/>
            <person name="Daum C."/>
            <person name="Ezra D."/>
            <person name="Gonzalez J."/>
            <person name="Henrissat B."/>
            <person name="Kuo A."/>
            <person name="Liang C."/>
            <person name="Lipzen A."/>
            <person name="Lutzoni F."/>
            <person name="Magnuson J."/>
            <person name="Mondo S."/>
            <person name="Nolan M."/>
            <person name="Ohm R."/>
            <person name="Pangilinan J."/>
            <person name="Park H.-J."/>
            <person name="Ramirez L."/>
            <person name="Alfaro M."/>
            <person name="Sun H."/>
            <person name="Tritt A."/>
            <person name="Yoshinaga Y."/>
            <person name="Zwiers L.-H."/>
            <person name="Turgeon B."/>
            <person name="Goodwin S."/>
            <person name="Spatafora J."/>
            <person name="Crous P."/>
            <person name="Grigoriev I."/>
        </authorList>
    </citation>
    <scope>NUCLEOTIDE SEQUENCE</scope>
    <source>
        <strain evidence="3">CBS 183.55</strain>
    </source>
</reference>
<evidence type="ECO:0000256" key="1">
    <source>
        <dbReference type="SAM" id="MobiDB-lite"/>
    </source>
</evidence>
<dbReference type="Proteomes" id="UP000800082">
    <property type="component" value="Unassembled WGS sequence"/>
</dbReference>
<accession>A0A6A5RJ53</accession>
<feature type="domain" description="Heterokaryon incompatibility" evidence="2">
    <location>
        <begin position="254"/>
        <end position="366"/>
    </location>
</feature>
<sequence>MLCDVCFRMLRGQDGRVWKGTYDLHFTHHPDRMSLRRSADMNCGICRVLHEELQSKLDATHAVSISDAKTTELSTTRSAVAQTASMNDTARNSSRSTSLNRRRQTTDLKETQLNISAMLSVLDHPRVKDLYRLDFKMRLDRTRCKRTFVLQKNDSSDPPFRTQLSDNTSSDEVYTLVLNWMAKCTRECKAHCRYVGQESPKWYPARLLSLKSLKKADLFNTKGRDKCLETPDVKIKLVETEGWPFQRPADNVRYVTLSHCWGQGVTSEHRLTSRNIDRMRHGIRLGDLPQTFQDAITFAARLPQVGYIWIDSLCIKQGPDELDDWLKQSATMDRVYSETFLNLSATHASDSHGGLFRFRTPELLLEDEVTLNIDGLPGAHPPPPKHPPPENIVRAAPAPLVPSTGRKFLMYLGTFWFVRCISMILRHLHKELGNILELDSVSRNQVAENNKPLPPQKASSGSGIKALKRSSIKLGAVNALRRSRFGSGLSTLARSSTDLSEDSDTTPRFETERQNLKRCTILDASFWSNRVDNAPVNRRGWVLQERLMSPRVLHFCHDQVAWECCGFDAAEGQPEGMPNFQLTSGGIIEESRLKGLEVKEDGARLRNIRLNNYKEPDAHMRPKIYSLELWRRIVEVYTKTAITNSEDKLIALSGMAKLMADKIGSKRAPAQYAAGLWKPHLASQLLWQVEPLWREVDEIFENVSEAPGAYRAPSWSWAAVDAQKGHGITYGDITDQDLYINVQQVSVAPRTNSNPFGIVQEKGTYIDLWGKLRKAILYGKPKGRFGWRLVDRSPELDSEEHTNIYLDCPADATHNQMLGFDHDISRVYIIPAAKGPRVASEESKYLTCLIVQHQPGHKAGTAVFKRIGVTRLSPWADSEALSKRNKHDEFAILEFMQSDVDMPYGRYNAERGRHMIRLI</sequence>
<gene>
    <name evidence="3" type="ORF">M421DRAFT_161739</name>
</gene>
<dbReference type="Pfam" id="PF06985">
    <property type="entry name" value="HET"/>
    <property type="match status" value="1"/>
</dbReference>
<dbReference type="PANTHER" id="PTHR33112:SF10">
    <property type="entry name" value="TOL"/>
    <property type="match status" value="1"/>
</dbReference>
<feature type="region of interest" description="Disordered" evidence="1">
    <location>
        <begin position="74"/>
        <end position="105"/>
    </location>
</feature>
<evidence type="ECO:0000313" key="4">
    <source>
        <dbReference type="Proteomes" id="UP000800082"/>
    </source>
</evidence>
<dbReference type="OrthoDB" id="5362512at2759"/>
<evidence type="ECO:0000313" key="3">
    <source>
        <dbReference type="EMBL" id="KAF1927842.1"/>
    </source>
</evidence>
<dbReference type="GeneID" id="54345331"/>
<dbReference type="PANTHER" id="PTHR33112">
    <property type="entry name" value="DOMAIN PROTEIN, PUTATIVE-RELATED"/>
    <property type="match status" value="1"/>
</dbReference>
<organism evidence="3 4">
    <name type="scientific">Didymella exigua CBS 183.55</name>
    <dbReference type="NCBI Taxonomy" id="1150837"/>
    <lineage>
        <taxon>Eukaryota</taxon>
        <taxon>Fungi</taxon>
        <taxon>Dikarya</taxon>
        <taxon>Ascomycota</taxon>
        <taxon>Pezizomycotina</taxon>
        <taxon>Dothideomycetes</taxon>
        <taxon>Pleosporomycetidae</taxon>
        <taxon>Pleosporales</taxon>
        <taxon>Pleosporineae</taxon>
        <taxon>Didymellaceae</taxon>
        <taxon>Didymella</taxon>
    </lineage>
</organism>